<dbReference type="GO" id="GO:0004574">
    <property type="term" value="F:oligo-1,6-glucosidase activity"/>
    <property type="evidence" value="ECO:0007669"/>
    <property type="project" value="UniProtKB-EC"/>
</dbReference>
<dbReference type="InterPro" id="IPR017853">
    <property type="entry name" value="GH"/>
</dbReference>
<evidence type="ECO:0000313" key="7">
    <source>
        <dbReference type="EMBL" id="PTQ55319.1"/>
    </source>
</evidence>
<dbReference type="Gene3D" id="2.60.40.1180">
    <property type="entry name" value="Golgi alpha-mannosidase II"/>
    <property type="match status" value="1"/>
</dbReference>
<dbReference type="Proteomes" id="UP000244338">
    <property type="component" value="Unassembled WGS sequence"/>
</dbReference>
<gene>
    <name evidence="7" type="ORF">BSOLF_2445</name>
</gene>
<evidence type="ECO:0000256" key="5">
    <source>
        <dbReference type="ARBA" id="ARBA00038939"/>
    </source>
</evidence>
<proteinExistence type="inferred from homology"/>
<feature type="domain" description="Glycosyl hydrolase family 13 catalytic" evidence="6">
    <location>
        <begin position="17"/>
        <end position="423"/>
    </location>
</feature>
<evidence type="ECO:0000256" key="3">
    <source>
        <dbReference type="ARBA" id="ARBA00023295"/>
    </source>
</evidence>
<evidence type="ECO:0000256" key="4">
    <source>
        <dbReference type="ARBA" id="ARBA00036217"/>
    </source>
</evidence>
<comment type="caution">
    <text evidence="7">The sequence shown here is derived from an EMBL/GenBank/DDBJ whole genome shotgun (WGS) entry which is preliminary data.</text>
</comment>
<dbReference type="Gene3D" id="3.90.400.10">
    <property type="entry name" value="Oligo-1,6-glucosidase, Domain 2"/>
    <property type="match status" value="1"/>
</dbReference>
<dbReference type="GO" id="GO:0004556">
    <property type="term" value="F:alpha-amylase activity"/>
    <property type="evidence" value="ECO:0007669"/>
    <property type="project" value="TreeGrafter"/>
</dbReference>
<dbReference type="FunFam" id="3.20.20.80:FF:000064">
    <property type="entry name" value="Oligo-1,6-glucosidase"/>
    <property type="match status" value="2"/>
</dbReference>
<dbReference type="InterPro" id="IPR013780">
    <property type="entry name" value="Glyco_hydro_b"/>
</dbReference>
<dbReference type="SUPFAM" id="SSF51445">
    <property type="entry name" value="(Trans)glycosidases"/>
    <property type="match status" value="1"/>
</dbReference>
<dbReference type="NCBIfam" id="NF008183">
    <property type="entry name" value="PRK10933.1"/>
    <property type="match status" value="1"/>
</dbReference>
<evidence type="ECO:0000259" key="6">
    <source>
        <dbReference type="SMART" id="SM00642"/>
    </source>
</evidence>
<dbReference type="Pfam" id="PF00128">
    <property type="entry name" value="Alpha-amylase"/>
    <property type="match status" value="1"/>
</dbReference>
<dbReference type="InterPro" id="IPR045857">
    <property type="entry name" value="O16G_dom_2"/>
</dbReference>
<reference evidence="8" key="1">
    <citation type="journal article" date="2018" name="Sci. Rep.">
        <title>Lignite coal burning seam in the remote Altai Mountains harbors a hydrogen-driven thermophilic microbial community.</title>
        <authorList>
            <person name="Kadnikov V.V."/>
            <person name="Mardanov A.V."/>
            <person name="Ivasenko D.A."/>
            <person name="Antsiferov D.V."/>
            <person name="Beletsky A.V."/>
            <person name="Karnachuk O.V."/>
            <person name="Ravin N.V."/>
        </authorList>
    </citation>
    <scope>NUCLEOTIDE SEQUENCE [LARGE SCALE GENOMIC DNA]</scope>
</reference>
<sequence>MTIVDKRTWWKEAVVYQIYPRSFYDTNGDGIGDLNGITAKLDYLQELGVDVLWLSPIFRSPNADNGYDISDYEDIMAEFGTLSDFDRLLKEAKARGLKLLLDLVVNHTSDEHPWFIASRKNDPRYRDFYIWREGKEGAPPTNWFAAFGGSAWKYVPERRAYYLHLFTEKQPDLNWEEKNVRDAVYAMMRFWLDKGVDGFRMDVINLIGKPDVFEDAPVPPGETYGNGFAFIANHPKSYWYLREMYDEVLSHYDVMTVGETPAVTPDVALNYVADGKPLNMVFQFEHMDVDSGKNKWDVRPVDWVRFKTIMSRWEEGLADRGWNSLYLNNHDQPRSVSRYVTRSADSALRRRGAKMLATMLHLMQGTPFIYQGEEIGMTNVAFPRIEDYRDVETLNFYAEGRKRGVAHEALMPSIYAKSRDNARTPMQWSHERHAGFTQGEPWIKVGSNYTEINVESSLSDPDSIFHYYRALIRLRKRLPVIVYGTYTVYDLDHPSLYIYERKLNGDALLVLLNLTETVQHYTVPSTFYGHQAELILNNIEPLAAFWPYINGEVAPDLTLHRLTDLTFAPYEARVYHLVSA</sequence>
<keyword evidence="3" id="KW-0326">Glycosidase</keyword>
<dbReference type="SUPFAM" id="SSF51011">
    <property type="entry name" value="Glycosyl hydrolase domain"/>
    <property type="match status" value="1"/>
</dbReference>
<dbReference type="InterPro" id="IPR006047">
    <property type="entry name" value="GH13_cat_dom"/>
</dbReference>
<dbReference type="SMART" id="SM00642">
    <property type="entry name" value="Aamy"/>
    <property type="match status" value="1"/>
</dbReference>
<dbReference type="EMBL" id="PEBX01000140">
    <property type="protein sequence ID" value="PTQ55319.1"/>
    <property type="molecule type" value="Genomic_DNA"/>
</dbReference>
<keyword evidence="2" id="KW-0378">Hydrolase</keyword>
<dbReference type="GO" id="GO:0009313">
    <property type="term" value="P:oligosaccharide catabolic process"/>
    <property type="evidence" value="ECO:0007669"/>
    <property type="project" value="TreeGrafter"/>
</dbReference>
<organism evidence="7 8">
    <name type="scientific">Candidatus Carbonibacillus altaicus</name>
    <dbReference type="NCBI Taxonomy" id="2163959"/>
    <lineage>
        <taxon>Bacteria</taxon>
        <taxon>Bacillati</taxon>
        <taxon>Bacillota</taxon>
        <taxon>Bacilli</taxon>
        <taxon>Bacillales</taxon>
        <taxon>Candidatus Carbonibacillus</taxon>
    </lineage>
</organism>
<accession>A0A2R6XY22</accession>
<dbReference type="PANTHER" id="PTHR10357">
    <property type="entry name" value="ALPHA-AMYLASE FAMILY MEMBER"/>
    <property type="match status" value="1"/>
</dbReference>
<protein>
    <recommendedName>
        <fullName evidence="5">oligo-1,6-glucosidase</fullName>
        <ecNumber evidence="5">3.2.1.10</ecNumber>
    </recommendedName>
</protein>
<dbReference type="Gene3D" id="3.20.20.80">
    <property type="entry name" value="Glycosidases"/>
    <property type="match status" value="1"/>
</dbReference>
<dbReference type="PANTHER" id="PTHR10357:SF184">
    <property type="entry name" value="OLIGO-1,6-GLUCOSIDASE 1"/>
    <property type="match status" value="1"/>
</dbReference>
<evidence type="ECO:0000313" key="8">
    <source>
        <dbReference type="Proteomes" id="UP000244338"/>
    </source>
</evidence>
<comment type="catalytic activity">
    <reaction evidence="4">
        <text>Hydrolysis of (1-&gt;6)-alpha-D-glucosidic linkages in some oligosaccharides produced from starch and glycogen by alpha-amylase, and in isomaltose.</text>
        <dbReference type="EC" id="3.2.1.10"/>
    </reaction>
</comment>
<dbReference type="CDD" id="cd11333">
    <property type="entry name" value="AmyAc_SI_OligoGlu_DGase"/>
    <property type="match status" value="1"/>
</dbReference>
<evidence type="ECO:0000256" key="1">
    <source>
        <dbReference type="ARBA" id="ARBA00008061"/>
    </source>
</evidence>
<dbReference type="AlphaFoldDB" id="A0A2R6XY22"/>
<dbReference type="FunFam" id="3.90.400.10:FF:000002">
    <property type="entry name" value="Sucrose isomerase"/>
    <property type="match status" value="1"/>
</dbReference>
<evidence type="ECO:0000256" key="2">
    <source>
        <dbReference type="ARBA" id="ARBA00022801"/>
    </source>
</evidence>
<name>A0A2R6XY22_9BACL</name>
<dbReference type="EC" id="3.2.1.10" evidence="5"/>
<comment type="similarity">
    <text evidence="1">Belongs to the glycosyl hydrolase 13 family.</text>
</comment>